<organism evidence="7 8">
    <name type="scientific">Pseudoalteromonas luteoviolacea</name>
    <dbReference type="NCBI Taxonomy" id="43657"/>
    <lineage>
        <taxon>Bacteria</taxon>
        <taxon>Pseudomonadati</taxon>
        <taxon>Pseudomonadota</taxon>
        <taxon>Gammaproteobacteria</taxon>
        <taxon>Alteromonadales</taxon>
        <taxon>Pseudoalteromonadaceae</taxon>
        <taxon>Pseudoalteromonas</taxon>
    </lineage>
</organism>
<protein>
    <recommendedName>
        <fullName evidence="6">Fibrinogen C-terminal domain-containing protein</fullName>
    </recommendedName>
</protein>
<proteinExistence type="predicted"/>
<dbReference type="EMBL" id="MAUJ01000001">
    <property type="protein sequence ID" value="OCQ23827.1"/>
    <property type="molecule type" value="Genomic_DNA"/>
</dbReference>
<keyword evidence="4" id="KW-1015">Disulfide bond</keyword>
<dbReference type="PANTHER" id="PTHR16146">
    <property type="entry name" value="INTELECTIN"/>
    <property type="match status" value="1"/>
</dbReference>
<evidence type="ECO:0000256" key="5">
    <source>
        <dbReference type="SAM" id="SignalP"/>
    </source>
</evidence>
<evidence type="ECO:0000256" key="1">
    <source>
        <dbReference type="ARBA" id="ARBA00022723"/>
    </source>
</evidence>
<evidence type="ECO:0000313" key="8">
    <source>
        <dbReference type="Proteomes" id="UP000093366"/>
    </source>
</evidence>
<feature type="signal peptide" evidence="5">
    <location>
        <begin position="1"/>
        <end position="19"/>
    </location>
</feature>
<dbReference type="NCBIfam" id="NF040941">
    <property type="entry name" value="GGGWT_bact"/>
    <property type="match status" value="1"/>
</dbReference>
<evidence type="ECO:0000256" key="2">
    <source>
        <dbReference type="ARBA" id="ARBA00022734"/>
    </source>
</evidence>
<comment type="caution">
    <text evidence="7">The sequence shown here is derived from an EMBL/GenBank/DDBJ whole genome shotgun (WGS) entry which is preliminary data.</text>
</comment>
<dbReference type="InterPro" id="IPR036056">
    <property type="entry name" value="Fibrinogen-like_C"/>
</dbReference>
<dbReference type="InterPro" id="IPR014716">
    <property type="entry name" value="Fibrinogen_a/b/g_C_1"/>
</dbReference>
<dbReference type="RefSeq" id="WP_065789837.1">
    <property type="nucleotide sequence ID" value="NZ_MAUJ01000001.1"/>
</dbReference>
<evidence type="ECO:0000256" key="3">
    <source>
        <dbReference type="ARBA" id="ARBA00022837"/>
    </source>
</evidence>
<evidence type="ECO:0000259" key="6">
    <source>
        <dbReference type="PROSITE" id="PS51406"/>
    </source>
</evidence>
<sequence length="339" mass="36314">MKLLLLPISALLASNFALAQTTLEGNYILTTDNLQNGVIEAGTSQEIAIIGDKVHFMSQTATQFLSGNSSIVGNVIDFKLSDKIPSNTQYFLGNVDVQGNYSGTWFAENGSKGDWTLSALQSNAATSCKDILDAGLSQGDGVYDITTVSGETLSVYCDMTRDGGGWTLVGSYPASETGGIYRIEQYGSIPETDPNNVTKLWLYKGELSVFSDVKEQVSCSTLDCGDGYNVYGTNFTSRELELVRYNWGAKDRVELMPKNSDKPSCTTSLEPGAIVYEGCVGTAYIGGNVADTTVGWQGDVLASHCWVATGTYKPGSKGSAICSKGSLPNGTQWALLWMR</sequence>
<keyword evidence="3" id="KW-0106">Calcium</keyword>
<dbReference type="GO" id="GO:0005615">
    <property type="term" value="C:extracellular space"/>
    <property type="evidence" value="ECO:0007669"/>
    <property type="project" value="TreeGrafter"/>
</dbReference>
<keyword evidence="2" id="KW-0430">Lectin</keyword>
<dbReference type="GO" id="GO:0046872">
    <property type="term" value="F:metal ion binding"/>
    <property type="evidence" value="ECO:0007669"/>
    <property type="project" value="UniProtKB-KW"/>
</dbReference>
<dbReference type="Proteomes" id="UP000093366">
    <property type="component" value="Unassembled WGS sequence"/>
</dbReference>
<keyword evidence="5" id="KW-0732">Signal</keyword>
<evidence type="ECO:0000313" key="7">
    <source>
        <dbReference type="EMBL" id="OCQ23827.1"/>
    </source>
</evidence>
<gene>
    <name evidence="7" type="ORF">A7985_07775</name>
</gene>
<dbReference type="GO" id="GO:0070492">
    <property type="term" value="F:oligosaccharide binding"/>
    <property type="evidence" value="ECO:0007669"/>
    <property type="project" value="TreeGrafter"/>
</dbReference>
<feature type="domain" description="Fibrinogen C-terminal" evidence="6">
    <location>
        <begin position="119"/>
        <end position="169"/>
    </location>
</feature>
<dbReference type="Pfam" id="PF00147">
    <property type="entry name" value="Fibrinogen_C"/>
    <property type="match status" value="1"/>
</dbReference>
<accession>A0A1C0TX12</accession>
<dbReference type="AlphaFoldDB" id="A0A1C0TX12"/>
<dbReference type="InterPro" id="IPR002181">
    <property type="entry name" value="Fibrinogen_a/b/g_C_dom"/>
</dbReference>
<dbReference type="Gene3D" id="3.90.215.10">
    <property type="entry name" value="Gamma Fibrinogen, chain A, domain 1"/>
    <property type="match status" value="1"/>
</dbReference>
<keyword evidence="1" id="KW-0479">Metal-binding</keyword>
<reference evidence="8" key="1">
    <citation type="submission" date="2016-07" db="EMBL/GenBank/DDBJ databases">
        <authorList>
            <person name="Florea S."/>
            <person name="Webb J.S."/>
            <person name="Jaromczyk J."/>
            <person name="Schardl C.L."/>
        </authorList>
    </citation>
    <scope>NUCLEOTIDE SEQUENCE [LARGE SCALE GENOMIC DNA]</scope>
    <source>
        <strain evidence="8">IPB1</strain>
    </source>
</reference>
<evidence type="ECO:0000256" key="4">
    <source>
        <dbReference type="ARBA" id="ARBA00023157"/>
    </source>
</evidence>
<dbReference type="PROSITE" id="PS51406">
    <property type="entry name" value="FIBRINOGEN_C_2"/>
    <property type="match status" value="1"/>
</dbReference>
<name>A0A1C0TX12_9GAMM</name>
<feature type="chain" id="PRO_5008646559" description="Fibrinogen C-terminal domain-containing protein" evidence="5">
    <location>
        <begin position="20"/>
        <end position="339"/>
    </location>
</feature>
<dbReference type="PANTHER" id="PTHR16146:SF46">
    <property type="entry name" value="INTELECTIN-1A-RELATED"/>
    <property type="match status" value="1"/>
</dbReference>
<dbReference type="SUPFAM" id="SSF56496">
    <property type="entry name" value="Fibrinogen C-terminal domain-like"/>
    <property type="match status" value="1"/>
</dbReference>